<keyword evidence="2" id="KW-1185">Reference proteome</keyword>
<sequence>MTREALPSLRPQDSAQGMRLGMDDSRRRGRPSLSLQLEPAAADTHPTLRAAYAFLYNELHQFQDSMEDLKRQSRREHEDLRREVRDLTLQTQDVLREIQELKQVINASTNLMVMSYDSRFYGPRSIPSPYSSSPITPQAMDWVFFSTAHNNTPPQSGQL</sequence>
<dbReference type="Proteomes" id="UP001065298">
    <property type="component" value="Chromosome 7"/>
</dbReference>
<accession>A0ACC0QQX6</accession>
<name>A0ACC0QQX6_9HYPO</name>
<protein>
    <submittedName>
        <fullName evidence="1">Uncharacterized protein</fullName>
    </submittedName>
</protein>
<organism evidence="1 2">
    <name type="scientific">Fusarium keratoplasticum</name>
    <dbReference type="NCBI Taxonomy" id="1328300"/>
    <lineage>
        <taxon>Eukaryota</taxon>
        <taxon>Fungi</taxon>
        <taxon>Dikarya</taxon>
        <taxon>Ascomycota</taxon>
        <taxon>Pezizomycotina</taxon>
        <taxon>Sordariomycetes</taxon>
        <taxon>Hypocreomycetidae</taxon>
        <taxon>Hypocreales</taxon>
        <taxon>Nectriaceae</taxon>
        <taxon>Fusarium</taxon>
        <taxon>Fusarium solani species complex</taxon>
    </lineage>
</organism>
<comment type="caution">
    <text evidence="1">The sequence shown here is derived from an EMBL/GenBank/DDBJ whole genome shotgun (WGS) entry which is preliminary data.</text>
</comment>
<evidence type="ECO:0000313" key="2">
    <source>
        <dbReference type="Proteomes" id="UP001065298"/>
    </source>
</evidence>
<evidence type="ECO:0000313" key="1">
    <source>
        <dbReference type="EMBL" id="KAI8663490.1"/>
    </source>
</evidence>
<dbReference type="EMBL" id="CM046509">
    <property type="protein sequence ID" value="KAI8663490.1"/>
    <property type="molecule type" value="Genomic_DNA"/>
</dbReference>
<reference evidence="1" key="1">
    <citation type="submission" date="2022-06" db="EMBL/GenBank/DDBJ databases">
        <title>Fusarium solani species complex genomes reveal bases of compartmentalisation and animal pathogenesis.</title>
        <authorList>
            <person name="Tsai I.J."/>
        </authorList>
    </citation>
    <scope>NUCLEOTIDE SEQUENCE</scope>
    <source>
        <strain evidence="1">Fu6.1</strain>
    </source>
</reference>
<gene>
    <name evidence="1" type="ORF">NCS57_00950100</name>
</gene>
<proteinExistence type="predicted"/>